<dbReference type="InterPro" id="IPR027065">
    <property type="entry name" value="Lon_Prtase"/>
</dbReference>
<dbReference type="Gene3D" id="3.30.230.10">
    <property type="match status" value="1"/>
</dbReference>
<dbReference type="PANTHER" id="PTHR10046">
    <property type="entry name" value="ATP DEPENDENT LON PROTEASE FAMILY MEMBER"/>
    <property type="match status" value="1"/>
</dbReference>
<evidence type="ECO:0000256" key="2">
    <source>
        <dbReference type="SAM" id="Phobius"/>
    </source>
</evidence>
<name>A0ABS7HMB2_9MICO</name>
<feature type="domain" description="PDZ" evidence="3">
    <location>
        <begin position="141"/>
        <end position="197"/>
    </location>
</feature>
<reference evidence="5 6" key="1">
    <citation type="journal article" date="2021" name="MBio">
        <title>Poor Competitiveness of Bradyrhizobium in Pigeon Pea Root Colonization in Indian Soils.</title>
        <authorList>
            <person name="Chalasani D."/>
            <person name="Basu A."/>
            <person name="Pullabhotla S.V.S.R.N."/>
            <person name="Jorrin B."/>
            <person name="Neal A.L."/>
            <person name="Poole P.S."/>
            <person name="Podile A.R."/>
            <person name="Tkacz A."/>
        </authorList>
    </citation>
    <scope>NUCLEOTIDE SEQUENCE [LARGE SCALE GENOMIC DNA]</scope>
    <source>
        <strain evidence="5 6">HU14</strain>
    </source>
</reference>
<feature type="active site" evidence="1">
    <location>
        <position position="266"/>
    </location>
</feature>
<evidence type="ECO:0000259" key="4">
    <source>
        <dbReference type="PROSITE" id="PS51786"/>
    </source>
</evidence>
<dbReference type="InterPro" id="IPR014721">
    <property type="entry name" value="Ribsml_uS5_D2-typ_fold_subgr"/>
</dbReference>
<evidence type="ECO:0000256" key="1">
    <source>
        <dbReference type="PROSITE-ProRule" id="PRU01122"/>
    </source>
</evidence>
<dbReference type="InterPro" id="IPR020568">
    <property type="entry name" value="Ribosomal_Su5_D2-typ_SF"/>
</dbReference>
<feature type="active site" evidence="1">
    <location>
        <position position="311"/>
    </location>
</feature>
<comment type="caution">
    <text evidence="5">The sequence shown here is derived from an EMBL/GenBank/DDBJ whole genome shotgun (WGS) entry which is preliminary data.</text>
</comment>
<dbReference type="InterPro" id="IPR036034">
    <property type="entry name" value="PDZ_sf"/>
</dbReference>
<protein>
    <recommendedName>
        <fullName evidence="1">endopeptidase La</fullName>
        <ecNumber evidence="1">3.4.21.53</ecNumber>
    </recommendedName>
</protein>
<evidence type="ECO:0000313" key="6">
    <source>
        <dbReference type="Proteomes" id="UP001196843"/>
    </source>
</evidence>
<dbReference type="RefSeq" id="WP_220299909.1">
    <property type="nucleotide sequence ID" value="NZ_JAEUAW010000003.1"/>
</dbReference>
<keyword evidence="2" id="KW-0812">Transmembrane</keyword>
<dbReference type="Pfam" id="PF13180">
    <property type="entry name" value="PDZ_2"/>
    <property type="match status" value="1"/>
</dbReference>
<keyword evidence="6" id="KW-1185">Reference proteome</keyword>
<dbReference type="Proteomes" id="UP001196843">
    <property type="component" value="Unassembled WGS sequence"/>
</dbReference>
<gene>
    <name evidence="5" type="ORF">JNB62_05800</name>
</gene>
<accession>A0ABS7HMB2</accession>
<keyword evidence="2" id="KW-1133">Transmembrane helix</keyword>
<dbReference type="PROSITE" id="PS50106">
    <property type="entry name" value="PDZ"/>
    <property type="match status" value="1"/>
</dbReference>
<dbReference type="EC" id="3.4.21.53" evidence="1"/>
<feature type="transmembrane region" description="Helical" evidence="2">
    <location>
        <begin position="24"/>
        <end position="48"/>
    </location>
</feature>
<organism evidence="5 6">
    <name type="scientific">Microbacterium jejuense</name>
    <dbReference type="NCBI Taxonomy" id="1263637"/>
    <lineage>
        <taxon>Bacteria</taxon>
        <taxon>Bacillati</taxon>
        <taxon>Actinomycetota</taxon>
        <taxon>Actinomycetes</taxon>
        <taxon>Micrococcales</taxon>
        <taxon>Microbacteriaceae</taxon>
        <taxon>Microbacterium</taxon>
    </lineage>
</organism>
<comment type="catalytic activity">
    <reaction evidence="1">
        <text>Hydrolysis of proteins in presence of ATP.</text>
        <dbReference type="EC" id="3.4.21.53"/>
    </reaction>
</comment>
<dbReference type="SUPFAM" id="SSF50156">
    <property type="entry name" value="PDZ domain-like"/>
    <property type="match status" value="1"/>
</dbReference>
<dbReference type="InterPro" id="IPR008269">
    <property type="entry name" value="Lon_proteolytic"/>
</dbReference>
<dbReference type="CDD" id="cd23081">
    <property type="entry name" value="cpPDZ_EcRseP-like"/>
    <property type="match status" value="1"/>
</dbReference>
<keyword evidence="1" id="KW-0378">Hydrolase</keyword>
<keyword evidence="1" id="KW-0720">Serine protease</keyword>
<keyword evidence="1" id="KW-0645">Protease</keyword>
<evidence type="ECO:0000259" key="3">
    <source>
        <dbReference type="PROSITE" id="PS50106"/>
    </source>
</evidence>
<evidence type="ECO:0000313" key="5">
    <source>
        <dbReference type="EMBL" id="MBW9093189.1"/>
    </source>
</evidence>
<comment type="similarity">
    <text evidence="1">Belongs to the peptidase S16 family.</text>
</comment>
<dbReference type="PROSITE" id="PS51786">
    <property type="entry name" value="LON_PROTEOLYTIC"/>
    <property type="match status" value="1"/>
</dbReference>
<proteinExistence type="inferred from homology"/>
<feature type="domain" description="Lon proteolytic" evidence="4">
    <location>
        <begin position="261"/>
        <end position="359"/>
    </location>
</feature>
<dbReference type="InterPro" id="IPR001478">
    <property type="entry name" value="PDZ"/>
</dbReference>
<keyword evidence="2" id="KW-0472">Membrane</keyword>
<dbReference type="SUPFAM" id="SSF54211">
    <property type="entry name" value="Ribosomal protein S5 domain 2-like"/>
    <property type="match status" value="1"/>
</dbReference>
<sequence length="374" mass="39029">MALFDENTTIEPAPRQRMSRRSVAGVWALAVAMVVLLVITFLPTSYVIQQPGPVYNTLGSATNADGDEVPLISVEGAQTYPTDGSLDLLTVQVQGNREHTPSWFELAMAWFDPSKAVLPIDAVFPAGQTTEQRNEESAAMMVDSQHEATAAALTEVGYDVGATLSVHSVVEGGAAEGTLEEGDLILTADGEAVTDATALRKVINDGAGAPVELVIERDGAQQTVSITPKESTADGETVWFIGVTLITDYDFPIDVTIQLNNVGGPSAGMMFALGIIDTLTPGELNGGEQVAGTGTITADGTVGPIGGIRQKMWGAVDAGADWFLAPDANCDEVVGHIPGGLRVFSVKTLDDSLKVLDTLADGGDLDALPTCSAR</sequence>
<dbReference type="EMBL" id="JAEUAW010000003">
    <property type="protein sequence ID" value="MBW9093189.1"/>
    <property type="molecule type" value="Genomic_DNA"/>
</dbReference>
<dbReference type="Pfam" id="PF05362">
    <property type="entry name" value="Lon_C"/>
    <property type="match status" value="1"/>
</dbReference>